<dbReference type="InterPro" id="IPR036397">
    <property type="entry name" value="RNaseH_sf"/>
</dbReference>
<reference evidence="5" key="1">
    <citation type="submission" date="2014-05" db="EMBL/GenBank/DDBJ databases">
        <authorList>
            <person name="Chronopoulou M."/>
        </authorList>
    </citation>
    <scope>NUCLEOTIDE SEQUENCE</scope>
    <source>
        <tissue evidence="5">Whole organism</tissue>
    </source>
</reference>
<accession>A0A0K2T441</accession>
<dbReference type="GO" id="GO:0003723">
    <property type="term" value="F:RNA binding"/>
    <property type="evidence" value="ECO:0007669"/>
    <property type="project" value="InterPro"/>
</dbReference>
<dbReference type="InterPro" id="IPR014811">
    <property type="entry name" value="ArgoL1"/>
</dbReference>
<dbReference type="SMART" id="SM00949">
    <property type="entry name" value="PAZ"/>
    <property type="match status" value="1"/>
</dbReference>
<organism evidence="5">
    <name type="scientific">Lepeophtheirus salmonis</name>
    <name type="common">Salmon louse</name>
    <name type="synonym">Caligus salmonis</name>
    <dbReference type="NCBI Taxonomy" id="72036"/>
    <lineage>
        <taxon>Eukaryota</taxon>
        <taxon>Metazoa</taxon>
        <taxon>Ecdysozoa</taxon>
        <taxon>Arthropoda</taxon>
        <taxon>Crustacea</taxon>
        <taxon>Multicrustacea</taxon>
        <taxon>Hexanauplia</taxon>
        <taxon>Copepoda</taxon>
        <taxon>Siphonostomatoida</taxon>
        <taxon>Caligidae</taxon>
        <taxon>Lepeophtheirus</taxon>
    </lineage>
</organism>
<dbReference type="OrthoDB" id="10252740at2759"/>
<protein>
    <submittedName>
        <fullName evidence="5">Protein argonaute2like [Oreochromis niloticus]</fullName>
    </submittedName>
</protein>
<dbReference type="CDD" id="cd04657">
    <property type="entry name" value="Piwi_ago-like"/>
    <property type="match status" value="1"/>
</dbReference>
<sequence length="941" mass="107320">QRPQQQQQQAQRPQQQQQQAQKPDPPDFPTLEGASQSQAQRPPKDQSNKKKVEKPVQKEISQSHSEQSQSSEALSNVSSSEKDSSKLIAKFSSCSIGNTRAQYNIPRAASIKEKMTKLGTLGRKIKVRANHYELKLQVPEVHQYQVSYKLPWKRDLRKTDSPLLFDVIEKTKREIKVSPASIVFDGQYSMYSIHKLPPNFVTKVSVREIPEDAREVEFEVTIKHVDTIDISDSLKDYLSPSSSRSKCEMIAKSAQVLNVILGMSAQLSFTTIGRSIYNPKVKGCVHDIESSGKSLWQGTFVSVRFAWKPFLNVDMANKPGYSECPIEEFASKCCTMRGRLPRPDEVFRDYRSLKTVEDELKGLKVRFKRPDNSLRDYRFNKFVKSANEEKVEIDGKKMKIVDYYQSQYNYKLRYPNWPCLHVGNPKATIYLPPELCILKTQACPNSKKLSDVETANMIRKTAVAPMDRKKIISTNLKSLNDFFSKDKYANEFGISMSKDMTLINARVLDPPKLEYNGGKTIGPRDGKWNAASLAFQSGKALRNWALLDTIPLRPNDSENFVNALYQHGRTCGLEIDFPKKFTARGRDLNDVVKQFKLAYQELSKGSEKPQLIMIFMDNRGPMYAALKELGDVELYIPTQFILKKNVMPHFKTGVLSPQTIHNICLKLNSKLGGTNQILPKSVRPQIMCRPVMMVGADVTHPSPDQRNKPSIAAVVASYDPNASLYNVQVRVQVSRKNNAVCEVIIEMEDIMKKLLMEFYRKTASRKPEKIVFFRDGVSEGQFQDVLDKEMSAIRRACLSIDANYKPGVTFLVAQKRHKTRLFPENPNDGVGKMRNIPPGTVVDTDIVHPTEYDFFLASHEGIQGTTKPTHYHLLWDDNNLSMDLLQTLTYYLCHLYSRCERSVSYPAPTYYAHLAAFRARHHHNRLIDMNLSEDPKMLEKI</sequence>
<dbReference type="InterPro" id="IPR003100">
    <property type="entry name" value="PAZ_dom"/>
</dbReference>
<evidence type="ECO:0000259" key="4">
    <source>
        <dbReference type="PROSITE" id="PS50822"/>
    </source>
</evidence>
<dbReference type="Gene3D" id="2.170.260.10">
    <property type="entry name" value="paz domain"/>
    <property type="match status" value="1"/>
</dbReference>
<dbReference type="Pfam" id="PF16486">
    <property type="entry name" value="ArgoN"/>
    <property type="match status" value="1"/>
</dbReference>
<feature type="region of interest" description="Disordered" evidence="2">
    <location>
        <begin position="1"/>
        <end position="82"/>
    </location>
</feature>
<evidence type="ECO:0000259" key="3">
    <source>
        <dbReference type="PROSITE" id="PS50821"/>
    </source>
</evidence>
<dbReference type="Pfam" id="PF02171">
    <property type="entry name" value="Piwi"/>
    <property type="match status" value="1"/>
</dbReference>
<dbReference type="InterPro" id="IPR045246">
    <property type="entry name" value="Piwi_ago-like"/>
</dbReference>
<dbReference type="SMART" id="SM01163">
    <property type="entry name" value="DUF1785"/>
    <property type="match status" value="1"/>
</dbReference>
<dbReference type="Gene3D" id="3.30.420.10">
    <property type="entry name" value="Ribonuclease H-like superfamily/Ribonuclease H"/>
    <property type="match status" value="1"/>
</dbReference>
<dbReference type="InterPro" id="IPR012337">
    <property type="entry name" value="RNaseH-like_sf"/>
</dbReference>
<dbReference type="PANTHER" id="PTHR22891">
    <property type="entry name" value="EUKARYOTIC TRANSLATION INITIATION FACTOR 2C"/>
    <property type="match status" value="1"/>
</dbReference>
<feature type="non-terminal residue" evidence="5">
    <location>
        <position position="1"/>
    </location>
</feature>
<dbReference type="PROSITE" id="PS50822">
    <property type="entry name" value="PIWI"/>
    <property type="match status" value="1"/>
</dbReference>
<dbReference type="AlphaFoldDB" id="A0A0K2T441"/>
<dbReference type="Pfam" id="PF16488">
    <property type="entry name" value="ArgoL2"/>
    <property type="match status" value="1"/>
</dbReference>
<dbReference type="GO" id="GO:0034587">
    <property type="term" value="P:piRNA processing"/>
    <property type="evidence" value="ECO:0007669"/>
    <property type="project" value="UniProtKB-ARBA"/>
</dbReference>
<dbReference type="Pfam" id="PF02170">
    <property type="entry name" value="PAZ"/>
    <property type="match status" value="1"/>
</dbReference>
<comment type="similarity">
    <text evidence="1">Belongs to the argonaute family.</text>
</comment>
<feature type="compositionally biased region" description="Basic and acidic residues" evidence="2">
    <location>
        <begin position="42"/>
        <end position="57"/>
    </location>
</feature>
<evidence type="ECO:0000256" key="1">
    <source>
        <dbReference type="RuleBase" id="RU361178"/>
    </source>
</evidence>
<dbReference type="InterPro" id="IPR032474">
    <property type="entry name" value="Argonaute_N"/>
</dbReference>
<feature type="domain" description="PAZ" evidence="3">
    <location>
        <begin position="325"/>
        <end position="440"/>
    </location>
</feature>
<dbReference type="SMART" id="SM00950">
    <property type="entry name" value="Piwi"/>
    <property type="match status" value="1"/>
</dbReference>
<evidence type="ECO:0000256" key="2">
    <source>
        <dbReference type="SAM" id="MobiDB-lite"/>
    </source>
</evidence>
<feature type="compositionally biased region" description="Low complexity" evidence="2">
    <location>
        <begin position="59"/>
        <end position="79"/>
    </location>
</feature>
<dbReference type="InterPro" id="IPR032472">
    <property type="entry name" value="ArgoL2"/>
</dbReference>
<proteinExistence type="inferred from homology"/>
<feature type="compositionally biased region" description="Low complexity" evidence="2">
    <location>
        <begin position="1"/>
        <end position="21"/>
    </location>
</feature>
<dbReference type="Gene3D" id="3.40.50.2300">
    <property type="match status" value="1"/>
</dbReference>
<dbReference type="CDD" id="cd02846">
    <property type="entry name" value="PAZ_argonaute_like"/>
    <property type="match status" value="1"/>
</dbReference>
<dbReference type="InterPro" id="IPR036085">
    <property type="entry name" value="PAZ_dom_sf"/>
</dbReference>
<dbReference type="EMBL" id="HACA01002865">
    <property type="protein sequence ID" value="CDW20226.1"/>
    <property type="molecule type" value="Transcribed_RNA"/>
</dbReference>
<feature type="non-terminal residue" evidence="5">
    <location>
        <position position="941"/>
    </location>
</feature>
<dbReference type="SUPFAM" id="SSF101690">
    <property type="entry name" value="PAZ domain"/>
    <property type="match status" value="1"/>
</dbReference>
<evidence type="ECO:0000313" key="5">
    <source>
        <dbReference type="EMBL" id="CDW20226.1"/>
    </source>
</evidence>
<dbReference type="InterPro" id="IPR003165">
    <property type="entry name" value="Piwi"/>
</dbReference>
<dbReference type="PROSITE" id="PS50821">
    <property type="entry name" value="PAZ"/>
    <property type="match status" value="1"/>
</dbReference>
<name>A0A0K2T441_LEPSM</name>
<dbReference type="Pfam" id="PF08699">
    <property type="entry name" value="ArgoL1"/>
    <property type="match status" value="1"/>
</dbReference>
<dbReference type="SUPFAM" id="SSF53098">
    <property type="entry name" value="Ribonuclease H-like"/>
    <property type="match status" value="1"/>
</dbReference>
<feature type="domain" description="Piwi" evidence="4">
    <location>
        <begin position="610"/>
        <end position="924"/>
    </location>
</feature>